<dbReference type="Pfam" id="PF17753">
    <property type="entry name" value="Ig_mannosidase"/>
    <property type="match status" value="1"/>
</dbReference>
<evidence type="ECO:0000259" key="2">
    <source>
        <dbReference type="Pfam" id="PF17753"/>
    </source>
</evidence>
<dbReference type="InterPro" id="IPR041447">
    <property type="entry name" value="Mannosidase_ig"/>
</dbReference>
<organism evidence="4 5">
    <name type="scientific">Ructibacterium gallinarum</name>
    <dbReference type="NCBI Taxonomy" id="2779355"/>
    <lineage>
        <taxon>Bacteria</taxon>
        <taxon>Bacillati</taxon>
        <taxon>Bacillota</taxon>
        <taxon>Clostridia</taxon>
        <taxon>Eubacteriales</taxon>
        <taxon>Oscillospiraceae</taxon>
        <taxon>Ructibacterium</taxon>
    </lineage>
</organism>
<dbReference type="GO" id="GO:0004567">
    <property type="term" value="F:beta-mannosidase activity"/>
    <property type="evidence" value="ECO:0007669"/>
    <property type="project" value="TreeGrafter"/>
</dbReference>
<dbReference type="InterPro" id="IPR013783">
    <property type="entry name" value="Ig-like_fold"/>
</dbReference>
<dbReference type="AlphaFoldDB" id="A0A9D5M6R4"/>
<protein>
    <recommendedName>
        <fullName evidence="6">Beta-mannosidase</fullName>
    </recommendedName>
</protein>
<sequence>MEEAWVYWGWEQKYGKKYKADYIKQFEYVIPKLLKLYDPDRFYWRSSPSATGSFDEPRDENVGDRHYWSVWHGLKPFEDYKNYHFRFLSEFGFQSFPCIKTIASFTKPEDRNIFSKVMESHQKNGTANEKILNYLAKDYRYPYSLEGLVYLSQLLQAEAMRYGIEHFRRNRKSDRCMGTLYWQTNDCWPVASWSGIDYYGRWKALHYKAKRFYAPVLLSADIEDAKVKLVVVNETDSVFSGKVQWQLADTTGQILEKDSVDVMAESLGVSANITLDFSKWMKSYTEKSRLVFNYKLIKDNAVISSECQLFVKPKHFTYQDPEIKITHQGNELEISVSSFAQDIELKTEKADAVFSDNYFSLLPDEVKKIEISDNMDAADVYAVSLYDYQK</sequence>
<evidence type="ECO:0000256" key="1">
    <source>
        <dbReference type="ARBA" id="ARBA00023295"/>
    </source>
</evidence>
<dbReference type="EMBL" id="JADCKB010000018">
    <property type="protein sequence ID" value="MBE5040579.1"/>
    <property type="molecule type" value="Genomic_DNA"/>
</dbReference>
<dbReference type="InterPro" id="IPR050887">
    <property type="entry name" value="Beta-mannosidase_GH2"/>
</dbReference>
<dbReference type="InterPro" id="IPR036156">
    <property type="entry name" value="Beta-gal/glucu_dom_sf"/>
</dbReference>
<dbReference type="PANTHER" id="PTHR43730:SF1">
    <property type="entry name" value="BETA-MANNOSIDASE"/>
    <property type="match status" value="1"/>
</dbReference>
<dbReference type="RefSeq" id="WP_226393132.1">
    <property type="nucleotide sequence ID" value="NZ_JADCKB010000018.1"/>
</dbReference>
<evidence type="ECO:0008006" key="6">
    <source>
        <dbReference type="Google" id="ProtNLM"/>
    </source>
</evidence>
<dbReference type="SUPFAM" id="SSF51445">
    <property type="entry name" value="(Trans)glycosidases"/>
    <property type="match status" value="1"/>
</dbReference>
<evidence type="ECO:0000259" key="3">
    <source>
        <dbReference type="Pfam" id="PF17786"/>
    </source>
</evidence>
<name>A0A9D5M6R4_9FIRM</name>
<dbReference type="SUPFAM" id="SSF49303">
    <property type="entry name" value="beta-Galactosidase/glucuronidase domain"/>
    <property type="match status" value="1"/>
</dbReference>
<dbReference type="Gene3D" id="3.20.20.80">
    <property type="entry name" value="Glycosidases"/>
    <property type="match status" value="1"/>
</dbReference>
<evidence type="ECO:0000313" key="4">
    <source>
        <dbReference type="EMBL" id="MBE5040579.1"/>
    </source>
</evidence>
<keyword evidence="5" id="KW-1185">Reference proteome</keyword>
<keyword evidence="1" id="KW-0326">Glycosidase</keyword>
<dbReference type="Pfam" id="PF17786">
    <property type="entry name" value="Mannosidase_ig"/>
    <property type="match status" value="1"/>
</dbReference>
<feature type="domain" description="Beta-mannosidase Ig-fold" evidence="2">
    <location>
        <begin position="319"/>
        <end position="373"/>
    </location>
</feature>
<dbReference type="PANTHER" id="PTHR43730">
    <property type="entry name" value="BETA-MANNOSIDASE"/>
    <property type="match status" value="1"/>
</dbReference>
<dbReference type="Gene3D" id="2.60.40.10">
    <property type="entry name" value="Immunoglobulins"/>
    <property type="match status" value="1"/>
</dbReference>
<dbReference type="InterPro" id="IPR017853">
    <property type="entry name" value="GH"/>
</dbReference>
<proteinExistence type="predicted"/>
<gene>
    <name evidence="4" type="ORF">INF28_08910</name>
</gene>
<comment type="caution">
    <text evidence="4">The sequence shown here is derived from an EMBL/GenBank/DDBJ whole genome shotgun (WGS) entry which is preliminary data.</text>
</comment>
<keyword evidence="1" id="KW-0378">Hydrolase</keyword>
<reference evidence="4" key="1">
    <citation type="submission" date="2020-10" db="EMBL/GenBank/DDBJ databases">
        <title>ChiBAC.</title>
        <authorList>
            <person name="Zenner C."/>
            <person name="Hitch T.C.A."/>
            <person name="Clavel T."/>
        </authorList>
    </citation>
    <scope>NUCLEOTIDE SEQUENCE</scope>
    <source>
        <strain evidence="4">DSM 107454</strain>
    </source>
</reference>
<feature type="domain" description="Mannosidase Ig/CBM-like" evidence="3">
    <location>
        <begin position="226"/>
        <end position="315"/>
    </location>
</feature>
<dbReference type="GO" id="GO:0006516">
    <property type="term" value="P:glycoprotein catabolic process"/>
    <property type="evidence" value="ECO:0007669"/>
    <property type="project" value="TreeGrafter"/>
</dbReference>
<dbReference type="Proteomes" id="UP000806542">
    <property type="component" value="Unassembled WGS sequence"/>
</dbReference>
<dbReference type="InterPro" id="IPR041625">
    <property type="entry name" value="Beta-mannosidase_Ig"/>
</dbReference>
<accession>A0A9D5M6R4</accession>
<evidence type="ECO:0000313" key="5">
    <source>
        <dbReference type="Proteomes" id="UP000806542"/>
    </source>
</evidence>